<accession>A0A316J4K1</accession>
<dbReference type="AlphaFoldDB" id="A0A316J4K1"/>
<feature type="region of interest" description="Disordered" evidence="1">
    <location>
        <begin position="26"/>
        <end position="71"/>
    </location>
</feature>
<comment type="caution">
    <text evidence="2">The sequence shown here is derived from an EMBL/GenBank/DDBJ whole genome shotgun (WGS) entry which is preliminary data.</text>
</comment>
<dbReference type="RefSeq" id="WP_109708118.1">
    <property type="nucleotide sequence ID" value="NZ_QGDB01000018.1"/>
</dbReference>
<keyword evidence="3" id="KW-1185">Reference proteome</keyword>
<evidence type="ECO:0000313" key="3">
    <source>
        <dbReference type="Proteomes" id="UP000245865"/>
    </source>
</evidence>
<name>A0A316J4K1_9HYPH</name>
<dbReference type="EMBL" id="QGDB01000018">
    <property type="protein sequence ID" value="PWL16261.1"/>
    <property type="molecule type" value="Genomic_DNA"/>
</dbReference>
<dbReference type="Proteomes" id="UP000245865">
    <property type="component" value="Unassembled WGS sequence"/>
</dbReference>
<evidence type="ECO:0000256" key="1">
    <source>
        <dbReference type="SAM" id="MobiDB-lite"/>
    </source>
</evidence>
<protein>
    <submittedName>
        <fullName evidence="2">Uncharacterized protein</fullName>
    </submittedName>
</protein>
<reference evidence="2 3" key="1">
    <citation type="submission" date="2018-05" db="EMBL/GenBank/DDBJ databases">
        <title>Comparative genomic sequence analysis between strain HN4 and CCM 8460T (Falsochrobactrum ovis) will provide more evidence to prove that HN4 is a new species of Falsochrobactrum.</title>
        <authorList>
            <person name="Lyu W."/>
            <person name="Sun L."/>
            <person name="Yao L."/>
        </authorList>
    </citation>
    <scope>NUCLEOTIDE SEQUENCE [LARGE SCALE GENOMIC DNA]</scope>
    <source>
        <strain evidence="2 3">HN4</strain>
    </source>
</reference>
<gene>
    <name evidence="2" type="ORF">DKP76_18475</name>
</gene>
<proteinExistence type="predicted"/>
<organism evidence="2 3">
    <name type="scientific">Falsochrobactrum shanghaiense</name>
    <dbReference type="NCBI Taxonomy" id="2201899"/>
    <lineage>
        <taxon>Bacteria</taxon>
        <taxon>Pseudomonadati</taxon>
        <taxon>Pseudomonadota</taxon>
        <taxon>Alphaproteobacteria</taxon>
        <taxon>Hyphomicrobiales</taxon>
        <taxon>Brucellaceae</taxon>
        <taxon>Falsochrobactrum</taxon>
    </lineage>
</organism>
<sequence length="71" mass="7883">MSRANKTTPEAVCPIEVDEKFEFQASGNFYGGRNPSEQETTAAKAASEQEQVPDDRSPMNNPTRLRPVLKN</sequence>
<evidence type="ECO:0000313" key="2">
    <source>
        <dbReference type="EMBL" id="PWL16261.1"/>
    </source>
</evidence>